<dbReference type="SMART" id="SM00228">
    <property type="entry name" value="PDZ"/>
    <property type="match status" value="3"/>
</dbReference>
<feature type="compositionally biased region" description="Low complexity" evidence="1">
    <location>
        <begin position="975"/>
        <end position="1018"/>
    </location>
</feature>
<dbReference type="PROSITE" id="PS50106">
    <property type="entry name" value="PDZ"/>
    <property type="match status" value="3"/>
</dbReference>
<dbReference type="Pfam" id="PF00791">
    <property type="entry name" value="ZU5"/>
    <property type="match status" value="1"/>
</dbReference>
<dbReference type="GO" id="GO:0045216">
    <property type="term" value="P:cell-cell junction organization"/>
    <property type="evidence" value="ECO:0007669"/>
    <property type="project" value="TreeGrafter"/>
</dbReference>
<dbReference type="Gene3D" id="2.30.30.40">
    <property type="entry name" value="SH3 Domains"/>
    <property type="match status" value="1"/>
</dbReference>
<dbReference type="Pfam" id="PF00625">
    <property type="entry name" value="Guanylate_kin"/>
    <property type="match status" value="1"/>
</dbReference>
<evidence type="ECO:0000313" key="6">
    <source>
        <dbReference type="Proteomes" id="UP000024404"/>
    </source>
</evidence>
<evidence type="ECO:0000256" key="1">
    <source>
        <dbReference type="SAM" id="MobiDB-lite"/>
    </source>
</evidence>
<dbReference type="PANTHER" id="PTHR13865:SF28">
    <property type="entry name" value="POLYCHAETOID, ISOFORM O"/>
    <property type="match status" value="1"/>
</dbReference>
<accession>A0A2K6VJR4</accession>
<dbReference type="InterPro" id="IPR000906">
    <property type="entry name" value="ZU5_dom"/>
</dbReference>
<sequence length="1354" mass="150068">MWEGQPIDSINGWPIFENVSSNAGISMSTSMVMNCNSPKLSTKENYTNSLQHSRNSDRNKAIRLSDEMSDQGATSGSSSSVSWQLLSVTLHRVPKVGFGIAVSNGHENPNFTSDDPAVIVSDVIPTGPAFGLVQVNDCILSANGVSLESADYAEAVKIMKESQQLNMIVKRRVPIPLIEYEQRTLKFTLSKSRKKEDFGIILGCKFYIKEITNRKLAEKDPGLREGDTVLRINGQSVEGITIEEATKWLSKSREKLSLVVQRDVRRDSSRWPSQNTVYERLGSVSGTPRHSPSPMHNLHQSLAPRSSLEYVNTSTTSNSRWSQSERQSVDYGDFHRRNGSIANSQSSQGETGVRTVRFRKIGGSLGVRVIGGNQVGIFVSAVQKDSPAAIHSIRSGDRILSVNEKPMIGVTREEAVRHLLALQDDVTIKVEYAAAEFERIRNGALGDNFYIRTHFTHQKSSGQLELSFHNGDIFHITDTLFGGTVGFWQATRVYSAAENGNTTQNDSNKGVIPNLETAEKLAKASRTDTSTFGRSTFFRRKLKERRTKSLTKNVIDDVTFENNCDMAFPAYERVTLRHPQFQRPLVLFGPLADIARKRLLANFALRFASVIDESIVRLSAIDAIIAANKHCVLDVSPGSVERLQLAQYAPIVIFIDVESRSRIRELRNKAGAPTISSKKLVEQAHKIKKHYSYLLTATLDATKEDGWFEALLQLIAHLQDRRVWMPEFRPLTNLNDVILLPMHSFQNQSDSDVDSLKGDYSANEYFTRSQLQLENNDSLVKSGFDSELSGYDAQYPAPIRPVQPHLTNYPPPPSPTIIVSSAGMLTSRSNFYHNIDPCEPLSQYSSRVQLASSFVNPITQQSPLIHRNYYFDTPETMVPWATLPRQHNNNHGVNTFPTSTTNDSSNMIITNNSNRSANQSQLTKSNVSQLTTLQQQQQQQQQSLIFQRKQQQQQRQQNLVQPDSPRLLRSPQKLPVKVSPPRSPVSFSGNSTATARTSITRSSPVVLTSNSSSSTSTTTTNVIADISNNRRINQATTSAIISTDVTTALPVQAGFSNVKQILAENTDDYPVGGGTQDTREIMRNHFDNVDNPSSYSANNSIVSGRDSIHSGRTGLFYDHLTRDRRFSNQIEKRQNAPSQISNSNSQFRVPNTTASSLLGENSMLISENNETIRNIDDDSSVVRLSHASATNDLNAPVDRITNEDSGITKEVITSTDSNATIIEQSTAMIDARGGRLSCPKTGVSLIIPEGAINEGIQQEIYVKVCRASDAGNRPPLDESRGESLMSPLVMCGPQDLQFNVPVELRLPHSVSNSSENWSLALKSGTGQQWDQMALDKNTSSVVTDHFVSIKISHF</sequence>
<dbReference type="EnsemblMetazoa" id="OVOC11722.1">
    <property type="protein sequence ID" value="OVOC11722.1"/>
    <property type="gene ID" value="WBGene00248531"/>
</dbReference>
<dbReference type="CDD" id="cd06728">
    <property type="entry name" value="PDZ2_ZO1-like_ds"/>
    <property type="match status" value="1"/>
</dbReference>
<dbReference type="InterPro" id="IPR001478">
    <property type="entry name" value="PDZ"/>
</dbReference>
<feature type="domain" description="Guanylate kinase-like" evidence="2">
    <location>
        <begin position="616"/>
        <end position="716"/>
    </location>
</feature>
<evidence type="ECO:0000259" key="2">
    <source>
        <dbReference type="PROSITE" id="PS50052"/>
    </source>
</evidence>
<dbReference type="Gene3D" id="2.30.42.10">
    <property type="match status" value="3"/>
</dbReference>
<dbReference type="GO" id="GO:0005923">
    <property type="term" value="C:bicellular tight junction"/>
    <property type="evidence" value="ECO:0007669"/>
    <property type="project" value="EnsemblMetazoa"/>
</dbReference>
<dbReference type="PROSITE" id="PS51145">
    <property type="entry name" value="ZU5"/>
    <property type="match status" value="1"/>
</dbReference>
<dbReference type="GO" id="GO:0150105">
    <property type="term" value="P:protein localization to cell-cell junction"/>
    <property type="evidence" value="ECO:0007669"/>
    <property type="project" value="TreeGrafter"/>
</dbReference>
<dbReference type="Pfam" id="PF00595">
    <property type="entry name" value="PDZ"/>
    <property type="match status" value="3"/>
</dbReference>
<protein>
    <recommendedName>
        <fullName evidence="7">Tight junction protein ZO-1</fullName>
    </recommendedName>
</protein>
<dbReference type="GO" id="GO:0005886">
    <property type="term" value="C:plasma membrane"/>
    <property type="evidence" value="ECO:0007669"/>
    <property type="project" value="TreeGrafter"/>
</dbReference>
<feature type="domain" description="PDZ" evidence="3">
    <location>
        <begin position="186"/>
        <end position="264"/>
    </location>
</feature>
<name>A0A2K6VJR4_ONCVO</name>
<evidence type="ECO:0000313" key="5">
    <source>
        <dbReference type="EnsemblMetazoa" id="OVOC11722.2"/>
    </source>
</evidence>
<dbReference type="GO" id="GO:0005912">
    <property type="term" value="C:adherens junction"/>
    <property type="evidence" value="ECO:0007669"/>
    <property type="project" value="EnsemblMetazoa"/>
</dbReference>
<feature type="region of interest" description="Disordered" evidence="1">
    <location>
        <begin position="953"/>
        <end position="1018"/>
    </location>
</feature>
<dbReference type="InterPro" id="IPR008144">
    <property type="entry name" value="Guanylate_kin-like_dom"/>
</dbReference>
<dbReference type="SUPFAM" id="SSF50156">
    <property type="entry name" value="PDZ domain-like"/>
    <property type="match status" value="3"/>
</dbReference>
<dbReference type="EnsemblMetazoa" id="OVOC11722.2">
    <property type="protein sequence ID" value="OVOC11722.2"/>
    <property type="gene ID" value="WBGene00248531"/>
</dbReference>
<dbReference type="SUPFAM" id="SSF52540">
    <property type="entry name" value="P-loop containing nucleoside triphosphate hydrolases"/>
    <property type="match status" value="1"/>
</dbReference>
<evidence type="ECO:0008006" key="7">
    <source>
        <dbReference type="Google" id="ProtNLM"/>
    </source>
</evidence>
<dbReference type="Gene3D" id="3.40.50.300">
    <property type="entry name" value="P-loop containing nucleotide triphosphate hydrolases"/>
    <property type="match status" value="1"/>
</dbReference>
<feature type="region of interest" description="Disordered" evidence="1">
    <location>
        <begin position="889"/>
        <end position="924"/>
    </location>
</feature>
<feature type="domain" description="PDZ" evidence="3">
    <location>
        <begin position="87"/>
        <end position="174"/>
    </location>
</feature>
<evidence type="ECO:0000259" key="3">
    <source>
        <dbReference type="PROSITE" id="PS50106"/>
    </source>
</evidence>
<dbReference type="GO" id="GO:0050839">
    <property type="term" value="F:cell adhesion molecule binding"/>
    <property type="evidence" value="ECO:0007669"/>
    <property type="project" value="TreeGrafter"/>
</dbReference>
<dbReference type="InterPro" id="IPR027417">
    <property type="entry name" value="P-loop_NTPase"/>
</dbReference>
<dbReference type="GO" id="GO:0098609">
    <property type="term" value="P:cell-cell adhesion"/>
    <property type="evidence" value="ECO:0007669"/>
    <property type="project" value="TreeGrafter"/>
</dbReference>
<dbReference type="STRING" id="6282.A0A2K6VJR4"/>
<dbReference type="SMART" id="SM00072">
    <property type="entry name" value="GuKc"/>
    <property type="match status" value="1"/>
</dbReference>
<dbReference type="Gene3D" id="2.60.220.30">
    <property type="match status" value="1"/>
</dbReference>
<dbReference type="AlphaFoldDB" id="A0A2K6VJR4"/>
<feature type="domain" description="PDZ" evidence="3">
    <location>
        <begin position="355"/>
        <end position="434"/>
    </location>
</feature>
<dbReference type="InterPro" id="IPR008145">
    <property type="entry name" value="GK/Ca_channel_bsu"/>
</dbReference>
<dbReference type="InterPro" id="IPR036034">
    <property type="entry name" value="PDZ_sf"/>
</dbReference>
<dbReference type="CDD" id="cd06727">
    <property type="entry name" value="PDZ1_ZO1-like"/>
    <property type="match status" value="1"/>
</dbReference>
<feature type="region of interest" description="Disordered" evidence="1">
    <location>
        <begin position="277"/>
        <end position="299"/>
    </location>
</feature>
<dbReference type="SMART" id="SM00218">
    <property type="entry name" value="ZU5"/>
    <property type="match status" value="1"/>
</dbReference>
<dbReference type="GO" id="GO:0009792">
    <property type="term" value="P:embryo development ending in birth or egg hatching"/>
    <property type="evidence" value="ECO:0007669"/>
    <property type="project" value="EnsemblMetazoa"/>
</dbReference>
<dbReference type="Proteomes" id="UP000024404">
    <property type="component" value="Unassembled WGS sequence"/>
</dbReference>
<reference evidence="5" key="2">
    <citation type="submission" date="2018-02" db="UniProtKB">
        <authorList>
            <consortium name="EnsemblMetazoa"/>
        </authorList>
    </citation>
    <scope>IDENTIFICATION</scope>
</reference>
<proteinExistence type="predicted"/>
<dbReference type="GO" id="GO:0007015">
    <property type="term" value="P:actin filament organization"/>
    <property type="evidence" value="ECO:0007669"/>
    <property type="project" value="EnsemblMetazoa"/>
</dbReference>
<keyword evidence="6" id="KW-1185">Reference proteome</keyword>
<dbReference type="PANTHER" id="PTHR13865">
    <property type="entry name" value="TIGHT JUNCTION PROTEIN"/>
    <property type="match status" value="1"/>
</dbReference>
<feature type="domain" description="ZU5" evidence="4">
    <location>
        <begin position="1223"/>
        <end position="1354"/>
    </location>
</feature>
<dbReference type="EMBL" id="CMVM020000006">
    <property type="status" value="NOT_ANNOTATED_CDS"/>
    <property type="molecule type" value="Genomic_DNA"/>
</dbReference>
<reference evidence="6" key="1">
    <citation type="submission" date="2013-10" db="EMBL/GenBank/DDBJ databases">
        <title>Genome sequencing of Onchocerca volvulus.</title>
        <authorList>
            <person name="Cotton J."/>
            <person name="Tsai J."/>
            <person name="Stanley E."/>
            <person name="Tracey A."/>
            <person name="Holroyd N."/>
            <person name="Lustigman S."/>
            <person name="Berriman M."/>
        </authorList>
    </citation>
    <scope>NUCLEOTIDE SEQUENCE</scope>
</reference>
<evidence type="ECO:0000259" key="4">
    <source>
        <dbReference type="PROSITE" id="PS51145"/>
    </source>
</evidence>
<dbReference type="GO" id="GO:0048598">
    <property type="term" value="P:embryonic morphogenesis"/>
    <property type="evidence" value="ECO:0007669"/>
    <property type="project" value="EnsemblMetazoa"/>
</dbReference>
<organism evidence="5 6">
    <name type="scientific">Onchocerca volvulus</name>
    <dbReference type="NCBI Taxonomy" id="6282"/>
    <lineage>
        <taxon>Eukaryota</taxon>
        <taxon>Metazoa</taxon>
        <taxon>Ecdysozoa</taxon>
        <taxon>Nematoda</taxon>
        <taxon>Chromadorea</taxon>
        <taxon>Rhabditida</taxon>
        <taxon>Spirurina</taxon>
        <taxon>Spiruromorpha</taxon>
        <taxon>Filarioidea</taxon>
        <taxon>Onchocercidae</taxon>
        <taxon>Onchocerca</taxon>
    </lineage>
</organism>
<dbReference type="PROSITE" id="PS50052">
    <property type="entry name" value="GUANYLATE_KINASE_2"/>
    <property type="match status" value="1"/>
</dbReference>